<keyword evidence="1" id="KW-1133">Transmembrane helix</keyword>
<sequence length="70" mass="7787">MQQFAAAVFNPTDELWVMMWVMVARDAVVRSPINIGGIIAFSVVQVFTGHSMRLLLLRTMASPCTSCSWP</sequence>
<feature type="transmembrane region" description="Helical" evidence="1">
    <location>
        <begin position="27"/>
        <end position="48"/>
    </location>
</feature>
<reference evidence="2 3" key="1">
    <citation type="submission" date="2006-02" db="EMBL/GenBank/DDBJ databases">
        <authorList>
            <person name="Waterbury J."/>
            <person name="Ferriera S."/>
            <person name="Johnson J."/>
            <person name="Kravitz S."/>
            <person name="Halpern A."/>
            <person name="Remington K."/>
            <person name="Beeson K."/>
            <person name="Tran B."/>
            <person name="Rogers Y.-H."/>
            <person name="Friedman R."/>
            <person name="Venter J.C."/>
        </authorList>
    </citation>
    <scope>NUCLEOTIDE SEQUENCE [LARGE SCALE GENOMIC DNA]</scope>
    <source>
        <strain evidence="2 3">Nb-231</strain>
    </source>
</reference>
<dbReference type="AlphaFoldDB" id="A4BL54"/>
<dbReference type="EMBL" id="AAOF01000001">
    <property type="protein sequence ID" value="EAR23042.1"/>
    <property type="molecule type" value="Genomic_DNA"/>
</dbReference>
<organism evidence="2 3">
    <name type="scientific">Nitrococcus mobilis Nb-231</name>
    <dbReference type="NCBI Taxonomy" id="314278"/>
    <lineage>
        <taxon>Bacteria</taxon>
        <taxon>Pseudomonadati</taxon>
        <taxon>Pseudomonadota</taxon>
        <taxon>Gammaproteobacteria</taxon>
        <taxon>Chromatiales</taxon>
        <taxon>Ectothiorhodospiraceae</taxon>
        <taxon>Nitrococcus</taxon>
    </lineage>
</organism>
<dbReference type="HOGENOM" id="CLU_2753778_0_0_6"/>
<evidence type="ECO:0000256" key="1">
    <source>
        <dbReference type="SAM" id="Phobius"/>
    </source>
</evidence>
<evidence type="ECO:0000313" key="3">
    <source>
        <dbReference type="Proteomes" id="UP000003374"/>
    </source>
</evidence>
<evidence type="ECO:0000313" key="2">
    <source>
        <dbReference type="EMBL" id="EAR23042.1"/>
    </source>
</evidence>
<dbReference type="Proteomes" id="UP000003374">
    <property type="component" value="Unassembled WGS sequence"/>
</dbReference>
<keyword evidence="1" id="KW-0812">Transmembrane</keyword>
<keyword evidence="1" id="KW-0472">Membrane</keyword>
<accession>A4BL54</accession>
<protein>
    <submittedName>
        <fullName evidence="2">Uncharacterized protein</fullName>
    </submittedName>
</protein>
<proteinExistence type="predicted"/>
<name>A4BL54_9GAMM</name>
<gene>
    <name evidence="2" type="ORF">NB231_14518</name>
</gene>
<comment type="caution">
    <text evidence="2">The sequence shown here is derived from an EMBL/GenBank/DDBJ whole genome shotgun (WGS) entry which is preliminary data.</text>
</comment>
<keyword evidence="3" id="KW-1185">Reference proteome</keyword>